<evidence type="ECO:0000256" key="4">
    <source>
        <dbReference type="ARBA" id="ARBA00022679"/>
    </source>
</evidence>
<dbReference type="PANTHER" id="PTHR43547:SF2">
    <property type="entry name" value="HYBRID SIGNAL TRANSDUCTION HISTIDINE KINASE C"/>
    <property type="match status" value="1"/>
</dbReference>
<gene>
    <name evidence="10" type="ORF">KTC_37200</name>
</gene>
<dbReference type="InterPro" id="IPR005467">
    <property type="entry name" value="His_kinase_dom"/>
</dbReference>
<dbReference type="PANTHER" id="PTHR43547">
    <property type="entry name" value="TWO-COMPONENT HISTIDINE KINASE"/>
    <property type="match status" value="1"/>
</dbReference>
<dbReference type="PROSITE" id="PS50109">
    <property type="entry name" value="HIS_KIN"/>
    <property type="match status" value="1"/>
</dbReference>
<sequence length="407" mass="45792">MTGVPREALVDRQGRPLKKLSFEQRVQLRKQYTARIPRWRRPLVGYLFSVPLIVLAWGGNALLSLALGRSDANFLSAFLLLPVLFVALFWGVGSSVVTVLFSALLLHMMQFRENGSNMLDWQSAIQVLPFVVAGLTIALITALRERERLKALAAEQELQEYAEELEVINHKLEDANQLKDRFMSIASHELKTPITTIRGQAQLALRRLEKMRELSPEMKGMKQALERVNDQTQRLTSLVEELLDVSSLRAGKVELRKRCCDLAEVCREVIEDQQLLSERPIELVLPEQPIKVLIDKDRLAQVLVNLVSNALKYSAEGSPVELGLKREEHSPASALIWVKDHGKGIAPDQLTRIFEAFYRDPDAQASSAKGLGLGLAISKEIVDRHNGRIWCESEPGHGSTFFVRLPL</sequence>
<accession>A0A455SPP2</accession>
<proteinExistence type="predicted"/>
<evidence type="ECO:0000259" key="9">
    <source>
        <dbReference type="PROSITE" id="PS50109"/>
    </source>
</evidence>
<dbReference type="InterPro" id="IPR038318">
    <property type="entry name" value="KdpD_sf"/>
</dbReference>
<evidence type="ECO:0000256" key="2">
    <source>
        <dbReference type="ARBA" id="ARBA00012438"/>
    </source>
</evidence>
<keyword evidence="8" id="KW-1133">Transmembrane helix</keyword>
<feature type="transmembrane region" description="Helical" evidence="8">
    <location>
        <begin position="79"/>
        <end position="104"/>
    </location>
</feature>
<evidence type="ECO:0000256" key="8">
    <source>
        <dbReference type="SAM" id="Phobius"/>
    </source>
</evidence>
<keyword evidence="8" id="KW-0472">Membrane</keyword>
<dbReference type="InterPro" id="IPR004358">
    <property type="entry name" value="Sig_transdc_His_kin-like_C"/>
</dbReference>
<evidence type="ECO:0000256" key="1">
    <source>
        <dbReference type="ARBA" id="ARBA00000085"/>
    </source>
</evidence>
<dbReference type="Gene3D" id="1.10.287.130">
    <property type="match status" value="1"/>
</dbReference>
<dbReference type="InterPro" id="IPR036890">
    <property type="entry name" value="HATPase_C_sf"/>
</dbReference>
<dbReference type="PRINTS" id="PR00344">
    <property type="entry name" value="BCTRLSENSOR"/>
</dbReference>
<keyword evidence="4" id="KW-0808">Transferase</keyword>
<dbReference type="Pfam" id="PF00512">
    <property type="entry name" value="HisKA"/>
    <property type="match status" value="1"/>
</dbReference>
<organism evidence="10">
    <name type="scientific">Thermosporothrix sp. COM3</name>
    <dbReference type="NCBI Taxonomy" id="2490863"/>
    <lineage>
        <taxon>Bacteria</taxon>
        <taxon>Bacillati</taxon>
        <taxon>Chloroflexota</taxon>
        <taxon>Ktedonobacteria</taxon>
        <taxon>Ktedonobacterales</taxon>
        <taxon>Thermosporotrichaceae</taxon>
        <taxon>Thermosporothrix</taxon>
    </lineage>
</organism>
<dbReference type="Pfam" id="PF02518">
    <property type="entry name" value="HATPase_c"/>
    <property type="match status" value="1"/>
</dbReference>
<evidence type="ECO:0000256" key="7">
    <source>
        <dbReference type="SAM" id="Coils"/>
    </source>
</evidence>
<evidence type="ECO:0000256" key="5">
    <source>
        <dbReference type="ARBA" id="ARBA00022777"/>
    </source>
</evidence>
<dbReference type="AlphaFoldDB" id="A0A455SPP2"/>
<dbReference type="InterPro" id="IPR003594">
    <property type="entry name" value="HATPase_dom"/>
</dbReference>
<keyword evidence="8" id="KW-0812">Transmembrane</keyword>
<dbReference type="Gene3D" id="1.20.120.620">
    <property type="entry name" value="Backbone structure of the membrane domain of e. Coli histidine kinase receptor kdpd"/>
    <property type="match status" value="1"/>
</dbReference>
<protein>
    <recommendedName>
        <fullName evidence="2">histidine kinase</fullName>
        <ecNumber evidence="2">2.7.13.3</ecNumber>
    </recommendedName>
</protein>
<dbReference type="SMART" id="SM00388">
    <property type="entry name" value="HisKA"/>
    <property type="match status" value="1"/>
</dbReference>
<comment type="catalytic activity">
    <reaction evidence="1">
        <text>ATP + protein L-histidine = ADP + protein N-phospho-L-histidine.</text>
        <dbReference type="EC" id="2.7.13.3"/>
    </reaction>
</comment>
<name>A0A455SPP2_9CHLR</name>
<dbReference type="SUPFAM" id="SSF55874">
    <property type="entry name" value="ATPase domain of HSP90 chaperone/DNA topoisomerase II/histidine kinase"/>
    <property type="match status" value="1"/>
</dbReference>
<dbReference type="CDD" id="cd00075">
    <property type="entry name" value="HATPase"/>
    <property type="match status" value="1"/>
</dbReference>
<keyword evidence="5" id="KW-0418">Kinase</keyword>
<feature type="transmembrane region" description="Helical" evidence="8">
    <location>
        <begin position="43"/>
        <end position="67"/>
    </location>
</feature>
<dbReference type="EC" id="2.7.13.3" evidence="2"/>
<evidence type="ECO:0000256" key="3">
    <source>
        <dbReference type="ARBA" id="ARBA00022553"/>
    </source>
</evidence>
<dbReference type="GO" id="GO:0000155">
    <property type="term" value="F:phosphorelay sensor kinase activity"/>
    <property type="evidence" value="ECO:0007669"/>
    <property type="project" value="InterPro"/>
</dbReference>
<keyword evidence="6" id="KW-0902">Two-component regulatory system</keyword>
<feature type="domain" description="Histidine kinase" evidence="9">
    <location>
        <begin position="185"/>
        <end position="407"/>
    </location>
</feature>
<dbReference type="SMART" id="SM00387">
    <property type="entry name" value="HATPase_c"/>
    <property type="match status" value="1"/>
</dbReference>
<keyword evidence="3" id="KW-0597">Phosphoprotein</keyword>
<evidence type="ECO:0000313" key="10">
    <source>
        <dbReference type="EMBL" id="BBH88969.1"/>
    </source>
</evidence>
<dbReference type="CDD" id="cd00082">
    <property type="entry name" value="HisKA"/>
    <property type="match status" value="1"/>
</dbReference>
<feature type="transmembrane region" description="Helical" evidence="8">
    <location>
        <begin position="124"/>
        <end position="143"/>
    </location>
</feature>
<evidence type="ECO:0000256" key="6">
    <source>
        <dbReference type="ARBA" id="ARBA00023012"/>
    </source>
</evidence>
<keyword evidence="7" id="KW-0175">Coiled coil</keyword>
<dbReference type="InterPro" id="IPR036097">
    <property type="entry name" value="HisK_dim/P_sf"/>
</dbReference>
<dbReference type="EMBL" id="AP019376">
    <property type="protein sequence ID" value="BBH88969.1"/>
    <property type="molecule type" value="Genomic_DNA"/>
</dbReference>
<dbReference type="Gene3D" id="3.30.565.10">
    <property type="entry name" value="Histidine kinase-like ATPase, C-terminal domain"/>
    <property type="match status" value="1"/>
</dbReference>
<feature type="coiled-coil region" evidence="7">
    <location>
        <begin position="139"/>
        <end position="178"/>
    </location>
</feature>
<dbReference type="SUPFAM" id="SSF47384">
    <property type="entry name" value="Homodimeric domain of signal transducing histidine kinase"/>
    <property type="match status" value="1"/>
</dbReference>
<reference evidence="10" key="1">
    <citation type="submission" date="2018-12" db="EMBL/GenBank/DDBJ databases">
        <title>Novel natural products biosynthetic potential of the class Ktedonobacteria.</title>
        <authorList>
            <person name="Zheng Y."/>
            <person name="Saitou A."/>
            <person name="Wang C.M."/>
            <person name="Toyoda A."/>
            <person name="Minakuchi Y."/>
            <person name="Sekiguchi Y."/>
            <person name="Ueda K."/>
            <person name="Takano H."/>
            <person name="Sakai Y."/>
            <person name="Yokota A."/>
            <person name="Yabe S."/>
        </authorList>
    </citation>
    <scope>NUCLEOTIDE SEQUENCE</scope>
    <source>
        <strain evidence="10">COM3</strain>
    </source>
</reference>
<dbReference type="InterPro" id="IPR003661">
    <property type="entry name" value="HisK_dim/P_dom"/>
</dbReference>
<dbReference type="FunFam" id="3.30.565.10:FF:000006">
    <property type="entry name" value="Sensor histidine kinase WalK"/>
    <property type="match status" value="1"/>
</dbReference>